<evidence type="ECO:0000313" key="1">
    <source>
        <dbReference type="EMBL" id="AFV91041.1"/>
    </source>
</evidence>
<proteinExistence type="predicted"/>
<dbReference type="PATRIC" id="fig|1171373.8.peg.3226"/>
<protein>
    <submittedName>
        <fullName evidence="1">Uncharacterized protein</fullName>
    </submittedName>
</protein>
<accession>K7RX63</accession>
<evidence type="ECO:0000313" key="2">
    <source>
        <dbReference type="Proteomes" id="UP000000214"/>
    </source>
</evidence>
<organism evidence="1 2">
    <name type="scientific">Acidipropionibacterium acidipropionici (strain ATCC 4875 / DSM 20272 / JCM 6432 / NBRC 12425 / NCIMB 8070 / 4)</name>
    <name type="common">Propionibacterium acidipropionici</name>
    <dbReference type="NCBI Taxonomy" id="1171373"/>
    <lineage>
        <taxon>Bacteria</taxon>
        <taxon>Bacillati</taxon>
        <taxon>Actinomycetota</taxon>
        <taxon>Actinomycetes</taxon>
        <taxon>Propionibacteriales</taxon>
        <taxon>Propionibacteriaceae</taxon>
        <taxon>Acidipropionibacterium</taxon>
    </lineage>
</organism>
<dbReference type="KEGG" id="pbo:PACID_32810"/>
<dbReference type="Proteomes" id="UP000000214">
    <property type="component" value="Chromosome"/>
</dbReference>
<dbReference type="HOGENOM" id="CLU_2524803_0_0_11"/>
<sequence length="84" mass="8610">MLWAMVALIPIIVGIAVGAGSYAAEKHIKGEPIDPWGVVLNGILGGASAGLRGVIGKTLARILFGGIRTATETKPKEITQGSDD</sequence>
<name>K7RX63_ACIA4</name>
<dbReference type="EMBL" id="CP003493">
    <property type="protein sequence ID" value="AFV91041.1"/>
    <property type="molecule type" value="Genomic_DNA"/>
</dbReference>
<gene>
    <name evidence="1" type="ordered locus">PACID_32810</name>
</gene>
<dbReference type="AlphaFoldDB" id="K7RX63"/>
<reference evidence="1 2" key="1">
    <citation type="journal article" date="2012" name="BMC Genomics">
        <title>The genome sequence of Propionibacterium acidipropionici provides insights into its biotechnological and industrial potential.</title>
        <authorList>
            <person name="Parizzi L.P."/>
            <person name="Grassi M.C."/>
            <person name="Llerena L.A."/>
            <person name="Carazzolle M.F."/>
            <person name="Queiroz V.L."/>
            <person name="Lunardi I."/>
            <person name="Zeidler A.F."/>
            <person name="Teixeira P.J."/>
            <person name="Mieczkowski P."/>
            <person name="Rincones J."/>
            <person name="Pereira G.A."/>
        </authorList>
    </citation>
    <scope>NUCLEOTIDE SEQUENCE [LARGE SCALE GENOMIC DNA]</scope>
    <source>
        <strain evidence="2">ATCC 4875 / DSM 20272 / JCM 6432 / NBRC 12425 / NCIMB 8070</strain>
    </source>
</reference>